<organism evidence="2 3">
    <name type="scientific">Ricinus communis</name>
    <name type="common">Castor bean</name>
    <dbReference type="NCBI Taxonomy" id="3988"/>
    <lineage>
        <taxon>Eukaryota</taxon>
        <taxon>Viridiplantae</taxon>
        <taxon>Streptophyta</taxon>
        <taxon>Embryophyta</taxon>
        <taxon>Tracheophyta</taxon>
        <taxon>Spermatophyta</taxon>
        <taxon>Magnoliopsida</taxon>
        <taxon>eudicotyledons</taxon>
        <taxon>Gunneridae</taxon>
        <taxon>Pentapetalae</taxon>
        <taxon>rosids</taxon>
        <taxon>fabids</taxon>
        <taxon>Malpighiales</taxon>
        <taxon>Euphorbiaceae</taxon>
        <taxon>Acalyphoideae</taxon>
        <taxon>Acalypheae</taxon>
        <taxon>Ricinus</taxon>
    </lineage>
</organism>
<feature type="region of interest" description="Disordered" evidence="1">
    <location>
        <begin position="121"/>
        <end position="143"/>
    </location>
</feature>
<keyword evidence="3" id="KW-1185">Reference proteome</keyword>
<gene>
    <name evidence="2" type="ORF">RCOM_0785050</name>
</gene>
<evidence type="ECO:0000313" key="3">
    <source>
        <dbReference type="Proteomes" id="UP000008311"/>
    </source>
</evidence>
<reference evidence="3" key="1">
    <citation type="journal article" date="2010" name="Nat. Biotechnol.">
        <title>Draft genome sequence of the oilseed species Ricinus communis.</title>
        <authorList>
            <person name="Chan A.P."/>
            <person name="Crabtree J."/>
            <person name="Zhao Q."/>
            <person name="Lorenzi H."/>
            <person name="Orvis J."/>
            <person name="Puiu D."/>
            <person name="Melake-Berhan A."/>
            <person name="Jones K.M."/>
            <person name="Redman J."/>
            <person name="Chen G."/>
            <person name="Cahoon E.B."/>
            <person name="Gedil M."/>
            <person name="Stanke M."/>
            <person name="Haas B.J."/>
            <person name="Wortman J.R."/>
            <person name="Fraser-Liggett C.M."/>
            <person name="Ravel J."/>
            <person name="Rabinowicz P.D."/>
        </authorList>
    </citation>
    <scope>NUCLEOTIDE SEQUENCE [LARGE SCALE GENOMIC DNA]</scope>
    <source>
        <strain evidence="3">cv. Hale</strain>
    </source>
</reference>
<name>B9SB55_RICCO</name>
<protein>
    <submittedName>
        <fullName evidence="2">Uncharacterized protein</fullName>
    </submittedName>
</protein>
<feature type="region of interest" description="Disordered" evidence="1">
    <location>
        <begin position="15"/>
        <end position="45"/>
    </location>
</feature>
<evidence type="ECO:0000313" key="2">
    <source>
        <dbReference type="EMBL" id="EEF39145.1"/>
    </source>
</evidence>
<evidence type="ECO:0000256" key="1">
    <source>
        <dbReference type="SAM" id="MobiDB-lite"/>
    </source>
</evidence>
<accession>B9SB55</accession>
<feature type="compositionally biased region" description="Polar residues" evidence="1">
    <location>
        <begin position="25"/>
        <end position="38"/>
    </location>
</feature>
<dbReference type="Proteomes" id="UP000008311">
    <property type="component" value="Unassembled WGS sequence"/>
</dbReference>
<proteinExistence type="predicted"/>
<dbReference type="InParanoid" id="B9SB55"/>
<dbReference type="EMBL" id="EQ973911">
    <property type="protein sequence ID" value="EEF39145.1"/>
    <property type="molecule type" value="Genomic_DNA"/>
</dbReference>
<sequence length="143" mass="15922">MSTCILEAVATSRDNREKAARNKQKQCQQTQVADATTSSGGGKSRYSNGVWHIDSGYTHYMTTYSSLFFSLDKTCRTKIKIDNGDRILAQEGSDTNPCSLLLYMSQLAKNDKNNEVAKVQQNRAAMQQNGEESTQNLEQGIQE</sequence>
<dbReference type="AlphaFoldDB" id="B9SB55"/>